<evidence type="ECO:0000313" key="12">
    <source>
        <dbReference type="EMBL" id="QEG24458.1"/>
    </source>
</evidence>
<accession>A0A5B9PDJ9</accession>
<dbReference type="PRINTS" id="PR01651">
    <property type="entry name" value="SECGEXPORT"/>
</dbReference>
<dbReference type="Pfam" id="PF03840">
    <property type="entry name" value="SecG"/>
    <property type="match status" value="1"/>
</dbReference>
<feature type="region of interest" description="Disordered" evidence="11">
    <location>
        <begin position="108"/>
        <end position="182"/>
    </location>
</feature>
<feature type="compositionally biased region" description="Low complexity" evidence="11">
    <location>
        <begin position="115"/>
        <end position="125"/>
    </location>
</feature>
<dbReference type="EMBL" id="CP042912">
    <property type="protein sequence ID" value="QEG24458.1"/>
    <property type="molecule type" value="Genomic_DNA"/>
</dbReference>
<keyword evidence="13" id="KW-1185">Reference proteome</keyword>
<comment type="function">
    <text evidence="10">Involved in protein export. Participates in an early event of protein translocation.</text>
</comment>
<sequence length="182" mass="18527">MIVDFPLAFILQPVLADIGLSLLQLLLFFCSLWLIFLILIQRGKGGGLTAAFGGGGGDSAFGAKAGDAFTKITIVTALVWITLCMVTIARYNPPEQADNPFAQANEQTLENQTPSADGGASLSGGDEAENVDGDAANEGSADENAADENAADETETPADGEAGAATDGEPAEGESSDGESGQ</sequence>
<evidence type="ECO:0000256" key="7">
    <source>
        <dbReference type="ARBA" id="ARBA00022989"/>
    </source>
</evidence>
<comment type="subcellular location">
    <subcellularLocation>
        <location evidence="1 10">Cell membrane</location>
        <topology evidence="1 10">Multi-pass membrane protein</topology>
    </subcellularLocation>
</comment>
<evidence type="ECO:0000256" key="4">
    <source>
        <dbReference type="ARBA" id="ARBA00022475"/>
    </source>
</evidence>
<dbReference type="RefSeq" id="WP_075083960.1">
    <property type="nucleotide sequence ID" value="NZ_CP042912.1"/>
</dbReference>
<evidence type="ECO:0000256" key="9">
    <source>
        <dbReference type="ARBA" id="ARBA00023136"/>
    </source>
</evidence>
<evidence type="ECO:0000256" key="1">
    <source>
        <dbReference type="ARBA" id="ARBA00004651"/>
    </source>
</evidence>
<dbReference type="KEGG" id="mff:MFFC18_43780"/>
<keyword evidence="9 10" id="KW-0472">Membrane</keyword>
<reference evidence="12 13" key="1">
    <citation type="submission" date="2019-08" db="EMBL/GenBank/DDBJ databases">
        <title>Deep-cultivation of Planctomycetes and their phenomic and genomic characterization uncovers novel biology.</title>
        <authorList>
            <person name="Wiegand S."/>
            <person name="Jogler M."/>
            <person name="Boedeker C."/>
            <person name="Pinto D."/>
            <person name="Vollmers J."/>
            <person name="Rivas-Marin E."/>
            <person name="Kohn T."/>
            <person name="Peeters S.H."/>
            <person name="Heuer A."/>
            <person name="Rast P."/>
            <person name="Oberbeckmann S."/>
            <person name="Bunk B."/>
            <person name="Jeske O."/>
            <person name="Meyerdierks A."/>
            <person name="Storesund J.E."/>
            <person name="Kallscheuer N."/>
            <person name="Luecker S."/>
            <person name="Lage O.M."/>
            <person name="Pohl T."/>
            <person name="Merkel B.J."/>
            <person name="Hornburger P."/>
            <person name="Mueller R.-W."/>
            <person name="Bruemmer F."/>
            <person name="Labrenz M."/>
            <person name="Spormann A.M."/>
            <person name="Op den Camp H."/>
            <person name="Overmann J."/>
            <person name="Amann R."/>
            <person name="Jetten M.S.M."/>
            <person name="Mascher T."/>
            <person name="Medema M.H."/>
            <person name="Devos D.P."/>
            <person name="Kaster A.-K."/>
            <person name="Ovreas L."/>
            <person name="Rohde M."/>
            <person name="Galperin M.Y."/>
            <person name="Jogler C."/>
        </authorList>
    </citation>
    <scope>NUCLEOTIDE SEQUENCE [LARGE SCALE GENOMIC DNA]</scope>
    <source>
        <strain evidence="12 13">FC18</strain>
    </source>
</reference>
<evidence type="ECO:0000256" key="11">
    <source>
        <dbReference type="SAM" id="MobiDB-lite"/>
    </source>
</evidence>
<dbReference type="InterPro" id="IPR004692">
    <property type="entry name" value="SecG"/>
</dbReference>
<dbReference type="GO" id="GO:0015450">
    <property type="term" value="F:protein-transporting ATPase activity"/>
    <property type="evidence" value="ECO:0007669"/>
    <property type="project" value="UniProtKB-UniRule"/>
</dbReference>
<feature type="compositionally biased region" description="Low complexity" evidence="11">
    <location>
        <begin position="159"/>
        <end position="168"/>
    </location>
</feature>
<keyword evidence="3 10" id="KW-0813">Transport</keyword>
<dbReference type="PANTHER" id="PTHR34182">
    <property type="entry name" value="PROTEIN-EXPORT MEMBRANE PROTEIN SECG"/>
    <property type="match status" value="1"/>
</dbReference>
<keyword evidence="7 10" id="KW-1133">Transmembrane helix</keyword>
<protein>
    <recommendedName>
        <fullName evidence="10">Protein-export membrane protein SecG</fullName>
    </recommendedName>
</protein>
<dbReference type="NCBIfam" id="TIGR00810">
    <property type="entry name" value="secG"/>
    <property type="match status" value="1"/>
</dbReference>
<dbReference type="PANTHER" id="PTHR34182:SF1">
    <property type="entry name" value="PROTEIN-EXPORT MEMBRANE PROTEIN SECG"/>
    <property type="match status" value="1"/>
</dbReference>
<evidence type="ECO:0000256" key="10">
    <source>
        <dbReference type="RuleBase" id="RU365087"/>
    </source>
</evidence>
<feature type="compositionally biased region" description="Acidic residues" evidence="11">
    <location>
        <begin position="169"/>
        <end position="182"/>
    </location>
</feature>
<evidence type="ECO:0000256" key="8">
    <source>
        <dbReference type="ARBA" id="ARBA00023010"/>
    </source>
</evidence>
<gene>
    <name evidence="12" type="ORF">MFFC18_43780</name>
</gene>
<dbReference type="AlphaFoldDB" id="A0A5B9PDJ9"/>
<evidence type="ECO:0000256" key="6">
    <source>
        <dbReference type="ARBA" id="ARBA00022927"/>
    </source>
</evidence>
<evidence type="ECO:0000256" key="3">
    <source>
        <dbReference type="ARBA" id="ARBA00022448"/>
    </source>
</evidence>
<evidence type="ECO:0000256" key="5">
    <source>
        <dbReference type="ARBA" id="ARBA00022692"/>
    </source>
</evidence>
<feature type="transmembrane region" description="Helical" evidence="10">
    <location>
        <begin position="20"/>
        <end position="40"/>
    </location>
</feature>
<comment type="similarity">
    <text evidence="2 10">Belongs to the SecG family.</text>
</comment>
<proteinExistence type="inferred from homology"/>
<organism evidence="12 13">
    <name type="scientific">Mariniblastus fucicola</name>
    <dbReference type="NCBI Taxonomy" id="980251"/>
    <lineage>
        <taxon>Bacteria</taxon>
        <taxon>Pseudomonadati</taxon>
        <taxon>Planctomycetota</taxon>
        <taxon>Planctomycetia</taxon>
        <taxon>Pirellulales</taxon>
        <taxon>Pirellulaceae</taxon>
        <taxon>Mariniblastus</taxon>
    </lineage>
</organism>
<comment type="caution">
    <text evidence="10">Lacks conserved residue(s) required for the propagation of feature annotation.</text>
</comment>
<keyword evidence="6 10" id="KW-0653">Protein transport</keyword>
<feature type="compositionally biased region" description="Acidic residues" evidence="11">
    <location>
        <begin position="140"/>
        <end position="158"/>
    </location>
</feature>
<dbReference type="GO" id="GO:0043952">
    <property type="term" value="P:protein transport by the Sec complex"/>
    <property type="evidence" value="ECO:0007669"/>
    <property type="project" value="TreeGrafter"/>
</dbReference>
<keyword evidence="4 10" id="KW-1003">Cell membrane</keyword>
<dbReference type="GO" id="GO:0009306">
    <property type="term" value="P:protein secretion"/>
    <property type="evidence" value="ECO:0007669"/>
    <property type="project" value="UniProtKB-UniRule"/>
</dbReference>
<dbReference type="GO" id="GO:0005886">
    <property type="term" value="C:plasma membrane"/>
    <property type="evidence" value="ECO:0007669"/>
    <property type="project" value="UniProtKB-SubCell"/>
</dbReference>
<dbReference type="STRING" id="980251.GCA_001642875_01191"/>
<dbReference type="Proteomes" id="UP000322214">
    <property type="component" value="Chromosome"/>
</dbReference>
<keyword evidence="5 10" id="KW-0812">Transmembrane</keyword>
<dbReference type="GO" id="GO:0065002">
    <property type="term" value="P:intracellular protein transmembrane transport"/>
    <property type="evidence" value="ECO:0007669"/>
    <property type="project" value="TreeGrafter"/>
</dbReference>
<evidence type="ECO:0000313" key="13">
    <source>
        <dbReference type="Proteomes" id="UP000322214"/>
    </source>
</evidence>
<keyword evidence="8 10" id="KW-0811">Translocation</keyword>
<evidence type="ECO:0000256" key="2">
    <source>
        <dbReference type="ARBA" id="ARBA00008445"/>
    </source>
</evidence>
<name>A0A5B9PDJ9_9BACT</name>